<dbReference type="Gene3D" id="1.10.40.110">
    <property type="match status" value="1"/>
</dbReference>
<accession>A0A3R9YKN3</accession>
<dbReference type="Gene3D" id="3.40.30.10">
    <property type="entry name" value="Glutaredoxin"/>
    <property type="match status" value="1"/>
</dbReference>
<evidence type="ECO:0000259" key="1">
    <source>
        <dbReference type="Pfam" id="PF13462"/>
    </source>
</evidence>
<evidence type="ECO:0000313" key="2">
    <source>
        <dbReference type="EMBL" id="RST29946.1"/>
    </source>
</evidence>
<dbReference type="SUPFAM" id="SSF52833">
    <property type="entry name" value="Thioredoxin-like"/>
    <property type="match status" value="1"/>
</dbReference>
<keyword evidence="3" id="KW-1185">Reference proteome</keyword>
<evidence type="ECO:0000313" key="3">
    <source>
        <dbReference type="Proteomes" id="UP000274661"/>
    </source>
</evidence>
<dbReference type="OrthoDB" id="8478320at2"/>
<protein>
    <recommendedName>
        <fullName evidence="1">Thioredoxin-like fold domain-containing protein</fullName>
    </recommendedName>
</protein>
<sequence>MKFVPLMLAATAILASSACNKKGGDEIKAPNQPVAAVKAPNGDWSQVTAMTPEGGVRMGNPNAAVKLVEYGSLTCPHCAEFAKTGEQPLIDNYVKSGRVSWEFRNFVRDPLDMTLSLVARCAGPQAFFKLSKDMYTDQPKFFDAIQKVSEAQQQQVAAMQPAQQFAFYAQNSGLTTWAAMHGLPSAKVNACLGNQRDIDKLAQMNPDAVAQYNIPGTPAFLINNVLVQESATWEALEPKLKKAVGG</sequence>
<gene>
    <name evidence="2" type="ORF">HMF7854_03230</name>
</gene>
<dbReference type="RefSeq" id="WP_126717783.1">
    <property type="nucleotide sequence ID" value="NZ_RWJF01000001.1"/>
</dbReference>
<dbReference type="InterPro" id="IPR036249">
    <property type="entry name" value="Thioredoxin-like_sf"/>
</dbReference>
<reference evidence="2 3" key="1">
    <citation type="submission" date="2018-12" db="EMBL/GenBank/DDBJ databases">
        <title>Sphingomonas sp. HMF7854 Genome sequencing and assembly.</title>
        <authorList>
            <person name="Cha I."/>
            <person name="Kang H."/>
            <person name="Kim H."/>
            <person name="Kang J."/>
            <person name="Joh K."/>
        </authorList>
    </citation>
    <scope>NUCLEOTIDE SEQUENCE [LARGE SCALE GENOMIC DNA]</scope>
    <source>
        <strain evidence="2 3">HMF7854</strain>
    </source>
</reference>
<proteinExistence type="predicted"/>
<feature type="domain" description="Thioredoxin-like fold" evidence="1">
    <location>
        <begin position="53"/>
        <end position="240"/>
    </location>
</feature>
<dbReference type="Proteomes" id="UP000274661">
    <property type="component" value="Unassembled WGS sequence"/>
</dbReference>
<dbReference type="AlphaFoldDB" id="A0A3R9YKN3"/>
<dbReference type="EMBL" id="RWJF01000001">
    <property type="protein sequence ID" value="RST29946.1"/>
    <property type="molecule type" value="Genomic_DNA"/>
</dbReference>
<dbReference type="InterPro" id="IPR012336">
    <property type="entry name" value="Thioredoxin-like_fold"/>
</dbReference>
<name>A0A3R9YKN3_9SPHN</name>
<comment type="caution">
    <text evidence="2">The sequence shown here is derived from an EMBL/GenBank/DDBJ whole genome shotgun (WGS) entry which is preliminary data.</text>
</comment>
<organism evidence="2 3">
    <name type="scientific">Sphingomonas ginkgonis</name>
    <dbReference type="NCBI Taxonomy" id="2315330"/>
    <lineage>
        <taxon>Bacteria</taxon>
        <taxon>Pseudomonadati</taxon>
        <taxon>Pseudomonadota</taxon>
        <taxon>Alphaproteobacteria</taxon>
        <taxon>Sphingomonadales</taxon>
        <taxon>Sphingomonadaceae</taxon>
        <taxon>Sphingomonas</taxon>
    </lineage>
</organism>
<dbReference type="Pfam" id="PF13462">
    <property type="entry name" value="Thioredoxin_4"/>
    <property type="match status" value="1"/>
</dbReference>
<dbReference type="PROSITE" id="PS51257">
    <property type="entry name" value="PROKAR_LIPOPROTEIN"/>
    <property type="match status" value="1"/>
</dbReference>